<dbReference type="InterPro" id="IPR042099">
    <property type="entry name" value="ANL_N_sf"/>
</dbReference>
<dbReference type="RefSeq" id="WP_205349160.1">
    <property type="nucleotide sequence ID" value="NZ_JAFEUP010000004.1"/>
</dbReference>
<dbReference type="InterPro" id="IPR000873">
    <property type="entry name" value="AMP-dep_synth/lig_dom"/>
</dbReference>
<evidence type="ECO:0000256" key="1">
    <source>
        <dbReference type="ARBA" id="ARBA00006432"/>
    </source>
</evidence>
<sequence length="539" mass="58977">MRDYFSTAREFDYASNAAATLAGGLDALNACVECCDRHADGERIALYWEGRDGERAIWTFAQLRDAAARFANYLQAQGVRPGDCVSGMLPRTPELLISILGTWRIGAVYQPLFTAFGPKAIEHRVTGAGSKLVVTDLANRPKLEEVEGAPAVLTVGDDFWRELERQPVTFEPVLRSADDPFLMMFTSGTTGLAKPLPVPLKAIVAFVSYMRDAIDLRPEDNFWNLADPGWAYGLYYAVTGPLAMGHATTFYEGAFSVESTCRIIRDYGITNLAGSPTAYRLLLAARDEVQAALRGQLRAVSSAGEPLTPEVIRWFAEGLDCTIHDHYGQTETGMVLCNHHALAHPVRIGAAGFAMPGHRVVVLDEQQRELPPGVPGILALDMPRSPMFWFPGYLGMPTKAFVGDYYLSGDTVELNDDGSISFVGRADDVITTSGYRIGPFDVESALIEHPAVIEAAVIGKPDPERTELVKAFVVLHAGYSADARLAEALQQHVRRRLSAHAYPREIEFVAELPKTPSGKIQRFLLRNQEIAKAQAAAAH</sequence>
<dbReference type="Pfam" id="PF00501">
    <property type="entry name" value="AMP-binding"/>
    <property type="match status" value="1"/>
</dbReference>
<gene>
    <name evidence="7" type="ORF">JQX08_14760</name>
</gene>
<dbReference type="CDD" id="cd05973">
    <property type="entry name" value="MACS_like_2"/>
    <property type="match status" value="1"/>
</dbReference>
<dbReference type="Gene3D" id="3.40.50.12780">
    <property type="entry name" value="N-terminal domain of ligase-like"/>
    <property type="match status" value="1"/>
</dbReference>
<evidence type="ECO:0000313" key="7">
    <source>
        <dbReference type="EMBL" id="MBM7061970.1"/>
    </source>
</evidence>
<keyword evidence="2" id="KW-0436">Ligase</keyword>
<dbReference type="InterPro" id="IPR025110">
    <property type="entry name" value="AMP-bd_C"/>
</dbReference>
<dbReference type="SUPFAM" id="SSF56801">
    <property type="entry name" value="Acetyl-CoA synthetase-like"/>
    <property type="match status" value="1"/>
</dbReference>
<evidence type="ECO:0000256" key="4">
    <source>
        <dbReference type="ARBA" id="ARBA00022840"/>
    </source>
</evidence>
<comment type="similarity">
    <text evidence="1">Belongs to the ATP-dependent AMP-binding enzyme family.</text>
</comment>
<dbReference type="PANTHER" id="PTHR43605">
    <property type="entry name" value="ACYL-COENZYME A SYNTHETASE"/>
    <property type="match status" value="1"/>
</dbReference>
<reference evidence="7 8" key="1">
    <citation type="submission" date="2021-02" db="EMBL/GenBank/DDBJ databases">
        <authorList>
            <person name="Lee D.-H."/>
        </authorList>
    </citation>
    <scope>NUCLEOTIDE SEQUENCE [LARGE SCALE GENOMIC DNA]</scope>
    <source>
        <strain evidence="7 8">UL073</strain>
    </source>
</reference>
<feature type="domain" description="AMP-binding enzyme C-terminal" evidence="6">
    <location>
        <begin position="442"/>
        <end position="519"/>
    </location>
</feature>
<name>A0ABS2IJ62_9GAMM</name>
<dbReference type="Pfam" id="PF13193">
    <property type="entry name" value="AMP-binding_C"/>
    <property type="match status" value="1"/>
</dbReference>
<dbReference type="PROSITE" id="PS00455">
    <property type="entry name" value="AMP_BINDING"/>
    <property type="match status" value="1"/>
</dbReference>
<dbReference type="PANTHER" id="PTHR43605:SF10">
    <property type="entry name" value="ACYL-COA SYNTHETASE MEDIUM CHAIN FAMILY MEMBER 3"/>
    <property type="match status" value="1"/>
</dbReference>
<accession>A0ABS2IJ62</accession>
<dbReference type="InterPro" id="IPR051087">
    <property type="entry name" value="Mitochondrial_ACSM"/>
</dbReference>
<evidence type="ECO:0000313" key="8">
    <source>
        <dbReference type="Proteomes" id="UP000717995"/>
    </source>
</evidence>
<evidence type="ECO:0000256" key="3">
    <source>
        <dbReference type="ARBA" id="ARBA00022741"/>
    </source>
</evidence>
<dbReference type="Proteomes" id="UP000717995">
    <property type="component" value="Unassembled WGS sequence"/>
</dbReference>
<keyword evidence="3" id="KW-0547">Nucleotide-binding</keyword>
<proteinExistence type="inferred from homology"/>
<keyword evidence="4" id="KW-0067">ATP-binding</keyword>
<comment type="caution">
    <text evidence="7">The sequence shown here is derived from an EMBL/GenBank/DDBJ whole genome shotgun (WGS) entry which is preliminary data.</text>
</comment>
<protein>
    <submittedName>
        <fullName evidence="7">Acyl-CoA synthetase</fullName>
    </submittedName>
</protein>
<evidence type="ECO:0000259" key="6">
    <source>
        <dbReference type="Pfam" id="PF13193"/>
    </source>
</evidence>
<dbReference type="InterPro" id="IPR020845">
    <property type="entry name" value="AMP-binding_CS"/>
</dbReference>
<organism evidence="7 8">
    <name type="scientific">Zestomonas insulae</name>
    <dbReference type="NCBI Taxonomy" id="2809017"/>
    <lineage>
        <taxon>Bacteria</taxon>
        <taxon>Pseudomonadati</taxon>
        <taxon>Pseudomonadota</taxon>
        <taxon>Gammaproteobacteria</taxon>
        <taxon>Pseudomonadales</taxon>
        <taxon>Pseudomonadaceae</taxon>
        <taxon>Zestomonas</taxon>
    </lineage>
</organism>
<dbReference type="InterPro" id="IPR045851">
    <property type="entry name" value="AMP-bd_C_sf"/>
</dbReference>
<keyword evidence="8" id="KW-1185">Reference proteome</keyword>
<dbReference type="Gene3D" id="3.30.300.30">
    <property type="match status" value="1"/>
</dbReference>
<feature type="domain" description="AMP-dependent synthetase/ligase" evidence="5">
    <location>
        <begin position="41"/>
        <end position="383"/>
    </location>
</feature>
<evidence type="ECO:0000256" key="2">
    <source>
        <dbReference type="ARBA" id="ARBA00022598"/>
    </source>
</evidence>
<dbReference type="EMBL" id="JAFEUP010000004">
    <property type="protein sequence ID" value="MBM7061970.1"/>
    <property type="molecule type" value="Genomic_DNA"/>
</dbReference>
<evidence type="ECO:0000259" key="5">
    <source>
        <dbReference type="Pfam" id="PF00501"/>
    </source>
</evidence>